<dbReference type="RefSeq" id="WP_074959082.1">
    <property type="nucleotide sequence ID" value="NZ_BJXR01000049.1"/>
</dbReference>
<proteinExistence type="predicted"/>
<keyword evidence="3" id="KW-1185">Reference proteome</keyword>
<protein>
    <recommendedName>
        <fullName evidence="5">Lipoprotein</fullName>
    </recommendedName>
</protein>
<comment type="caution">
    <text evidence="1">The sequence shown here is derived from an EMBL/GenBank/DDBJ whole genome shotgun (WGS) entry which is preliminary data.</text>
</comment>
<gene>
    <name evidence="1" type="ORF">MFU01_68530</name>
    <name evidence="2" type="ORF">SAMN05443572_115178</name>
</gene>
<dbReference type="PROSITE" id="PS51257">
    <property type="entry name" value="PROKAR_LIPOPROTEIN"/>
    <property type="match status" value="1"/>
</dbReference>
<dbReference type="AlphaFoldDB" id="A0A511TCA2"/>
<evidence type="ECO:0008006" key="5">
    <source>
        <dbReference type="Google" id="ProtNLM"/>
    </source>
</evidence>
<accession>A0A511TCA2</accession>
<dbReference type="Proteomes" id="UP000321514">
    <property type="component" value="Unassembled WGS sequence"/>
</dbReference>
<sequence length="85" mass="9309">MRSFILGALLTTLLGCGGPMTQEGEPDLASQEAPLPDCSNEPNANLHRYYSDATYTQLIGEYGCYCGGLYVWGGRSVYSQYIQEC</sequence>
<dbReference type="EMBL" id="FOIB01000015">
    <property type="protein sequence ID" value="SEU40594.1"/>
    <property type="molecule type" value="Genomic_DNA"/>
</dbReference>
<dbReference type="STRING" id="1334629.MFUL124B02_08870"/>
<evidence type="ECO:0000313" key="1">
    <source>
        <dbReference type="EMBL" id="GEN11816.1"/>
    </source>
</evidence>
<organism evidence="1 4">
    <name type="scientific">Myxococcus fulvus</name>
    <dbReference type="NCBI Taxonomy" id="33"/>
    <lineage>
        <taxon>Bacteria</taxon>
        <taxon>Pseudomonadati</taxon>
        <taxon>Myxococcota</taxon>
        <taxon>Myxococcia</taxon>
        <taxon>Myxococcales</taxon>
        <taxon>Cystobacterineae</taxon>
        <taxon>Myxococcaceae</taxon>
        <taxon>Myxococcus</taxon>
    </lineage>
</organism>
<evidence type="ECO:0000313" key="3">
    <source>
        <dbReference type="Proteomes" id="UP000183760"/>
    </source>
</evidence>
<name>A0A511TCA2_MYXFU</name>
<dbReference type="OrthoDB" id="5518292at2"/>
<dbReference type="Proteomes" id="UP000183760">
    <property type="component" value="Unassembled WGS sequence"/>
</dbReference>
<evidence type="ECO:0000313" key="2">
    <source>
        <dbReference type="EMBL" id="SEU40594.1"/>
    </source>
</evidence>
<reference evidence="1 4" key="2">
    <citation type="submission" date="2019-07" db="EMBL/GenBank/DDBJ databases">
        <title>Whole genome shotgun sequence of Myxococcus fulvus NBRC 100333.</title>
        <authorList>
            <person name="Hosoyama A."/>
            <person name="Uohara A."/>
            <person name="Ohji S."/>
            <person name="Ichikawa N."/>
        </authorList>
    </citation>
    <scope>NUCLEOTIDE SEQUENCE [LARGE SCALE GENOMIC DNA]</scope>
    <source>
        <strain evidence="1 4">NBRC 100333</strain>
    </source>
</reference>
<evidence type="ECO:0000313" key="4">
    <source>
        <dbReference type="Proteomes" id="UP000321514"/>
    </source>
</evidence>
<dbReference type="EMBL" id="BJXR01000049">
    <property type="protein sequence ID" value="GEN11816.1"/>
    <property type="molecule type" value="Genomic_DNA"/>
</dbReference>
<reference evidence="2 3" key="1">
    <citation type="submission" date="2016-10" db="EMBL/GenBank/DDBJ databases">
        <authorList>
            <person name="Varghese N."/>
            <person name="Submissions S."/>
        </authorList>
    </citation>
    <scope>NUCLEOTIDE SEQUENCE [LARGE SCALE GENOMIC DNA]</scope>
    <source>
        <strain evidence="2 3">DSM 16525</strain>
    </source>
</reference>